<feature type="non-terminal residue" evidence="4">
    <location>
        <position position="168"/>
    </location>
</feature>
<evidence type="ECO:0000256" key="3">
    <source>
        <dbReference type="ARBA" id="ARBA00022691"/>
    </source>
</evidence>
<dbReference type="PANTHER" id="PTHR46098:SF1">
    <property type="entry name" value="TRNA (CYTOSINE(38)-C(5))-METHYLTRANSFERASE"/>
    <property type="match status" value="1"/>
</dbReference>
<dbReference type="PANTHER" id="PTHR46098">
    <property type="entry name" value="TRNA (CYTOSINE(38)-C(5))-METHYLTRANSFERASE"/>
    <property type="match status" value="1"/>
</dbReference>
<comment type="caution">
    <text evidence="4">The sequence shown here is derived from an EMBL/GenBank/DDBJ whole genome shotgun (WGS) entry which is preliminary data.</text>
</comment>
<accession>A0A0F9AJ47</accession>
<keyword evidence="2" id="KW-0808">Transferase</keyword>
<dbReference type="InterPro" id="IPR018117">
    <property type="entry name" value="C5_DNA_meth_AS"/>
</dbReference>
<keyword evidence="1" id="KW-0489">Methyltransferase</keyword>
<gene>
    <name evidence="4" type="ORF">LCGC14_2843040</name>
</gene>
<dbReference type="EMBL" id="LAZR01054468">
    <property type="protein sequence ID" value="KKK78489.1"/>
    <property type="molecule type" value="Genomic_DNA"/>
</dbReference>
<dbReference type="PROSITE" id="PS00094">
    <property type="entry name" value="C5_MTASE_1"/>
    <property type="match status" value="1"/>
</dbReference>
<dbReference type="PRINTS" id="PR00105">
    <property type="entry name" value="C5METTRFRASE"/>
</dbReference>
<proteinExistence type="predicted"/>
<organism evidence="4">
    <name type="scientific">marine sediment metagenome</name>
    <dbReference type="NCBI Taxonomy" id="412755"/>
    <lineage>
        <taxon>unclassified sequences</taxon>
        <taxon>metagenomes</taxon>
        <taxon>ecological metagenomes</taxon>
    </lineage>
</organism>
<evidence type="ECO:0000313" key="4">
    <source>
        <dbReference type="EMBL" id="KKK78489.1"/>
    </source>
</evidence>
<dbReference type="Pfam" id="PF00145">
    <property type="entry name" value="DNA_methylase"/>
    <property type="match status" value="1"/>
</dbReference>
<reference evidence="4" key="1">
    <citation type="journal article" date="2015" name="Nature">
        <title>Complex archaea that bridge the gap between prokaryotes and eukaryotes.</title>
        <authorList>
            <person name="Spang A."/>
            <person name="Saw J.H."/>
            <person name="Jorgensen S.L."/>
            <person name="Zaremba-Niedzwiedzka K."/>
            <person name="Martijn J."/>
            <person name="Lind A.E."/>
            <person name="van Eijk R."/>
            <person name="Schleper C."/>
            <person name="Guy L."/>
            <person name="Ettema T.J."/>
        </authorList>
    </citation>
    <scope>NUCLEOTIDE SEQUENCE</scope>
</reference>
<dbReference type="SUPFAM" id="SSF53335">
    <property type="entry name" value="S-adenosyl-L-methionine-dependent methyltransferases"/>
    <property type="match status" value="1"/>
</dbReference>
<dbReference type="GO" id="GO:0008168">
    <property type="term" value="F:methyltransferase activity"/>
    <property type="evidence" value="ECO:0007669"/>
    <property type="project" value="UniProtKB-KW"/>
</dbReference>
<evidence type="ECO:0000256" key="1">
    <source>
        <dbReference type="ARBA" id="ARBA00022603"/>
    </source>
</evidence>
<dbReference type="InterPro" id="IPR001525">
    <property type="entry name" value="C5_MeTfrase"/>
</dbReference>
<evidence type="ECO:0000256" key="2">
    <source>
        <dbReference type="ARBA" id="ARBA00022679"/>
    </source>
</evidence>
<evidence type="ECO:0008006" key="5">
    <source>
        <dbReference type="Google" id="ProtNLM"/>
    </source>
</evidence>
<sequence length="168" mass="19381">MARLFKNILKHGSLYSGIGGWLLAAHWAGMENIFTCEIDKFCNKILDKHFPETDRHYDIKETNFEKYRGAINILSTSDPCQPFSFAGKRGGKTDDRYLWPQTIRVIREIKPSYVVFENVHGFISMAFENVALNLEAEGYTVESFIIPACAIGAWHRRNRLWIIAYSNE</sequence>
<dbReference type="AlphaFoldDB" id="A0A0F9AJ47"/>
<dbReference type="GO" id="GO:0032259">
    <property type="term" value="P:methylation"/>
    <property type="evidence" value="ECO:0007669"/>
    <property type="project" value="UniProtKB-KW"/>
</dbReference>
<dbReference type="InterPro" id="IPR029063">
    <property type="entry name" value="SAM-dependent_MTases_sf"/>
</dbReference>
<keyword evidence="3" id="KW-0949">S-adenosyl-L-methionine</keyword>
<dbReference type="InterPro" id="IPR050750">
    <property type="entry name" value="C5-MTase"/>
</dbReference>
<dbReference type="PROSITE" id="PS51679">
    <property type="entry name" value="SAM_MT_C5"/>
    <property type="match status" value="1"/>
</dbReference>
<dbReference type="Gene3D" id="3.40.50.150">
    <property type="entry name" value="Vaccinia Virus protein VP39"/>
    <property type="match status" value="1"/>
</dbReference>
<protein>
    <recommendedName>
        <fullName evidence="5">DNA (cytosine-5-)-methyltransferase</fullName>
    </recommendedName>
</protein>
<name>A0A0F9AJ47_9ZZZZ</name>